<evidence type="ECO:0000313" key="7">
    <source>
        <dbReference type="Proteomes" id="UP000559182"/>
    </source>
</evidence>
<dbReference type="EMBL" id="JACHVQ010000004">
    <property type="protein sequence ID" value="MBB2894012.1"/>
    <property type="molecule type" value="Genomic_DNA"/>
</dbReference>
<keyword evidence="3 6" id="KW-0560">Oxidoreductase</keyword>
<protein>
    <submittedName>
        <fullName evidence="6">Oxepin-CoA hydrolase/3-oxo-5,6-dehydrosuberyl-CoA semialdehyde dehydrogenase</fullName>
        <ecNumber evidence="6">1.2.1.91</ecNumber>
        <ecNumber evidence="6">3.3.2.12</ecNumber>
    </submittedName>
</protein>
<dbReference type="EC" id="3.3.2.12" evidence="6"/>
<dbReference type="NCBIfam" id="NF008868">
    <property type="entry name" value="PRK11903.1"/>
    <property type="match status" value="1"/>
</dbReference>
<dbReference type="InterPro" id="IPR016161">
    <property type="entry name" value="Ald_DH/histidinol_DH"/>
</dbReference>
<dbReference type="PANTHER" id="PTHR43111">
    <property type="entry name" value="ALDEHYDE DEHYDROGENASE B-RELATED"/>
    <property type="match status" value="1"/>
</dbReference>
<comment type="similarity">
    <text evidence="2">Belongs to the aldehyde dehydrogenase family.</text>
</comment>
<dbReference type="Gene3D" id="3.40.309.10">
    <property type="entry name" value="Aldehyde Dehydrogenase, Chain A, domain 2"/>
    <property type="match status" value="1"/>
</dbReference>
<evidence type="ECO:0000256" key="3">
    <source>
        <dbReference type="ARBA" id="ARBA00023002"/>
    </source>
</evidence>
<dbReference type="EC" id="1.2.1.91" evidence="6"/>
<dbReference type="GO" id="GO:0016620">
    <property type="term" value="F:oxidoreductase activity, acting on the aldehyde or oxo group of donors, NAD or NADP as acceptor"/>
    <property type="evidence" value="ECO:0007669"/>
    <property type="project" value="InterPro"/>
</dbReference>
<dbReference type="InterPro" id="IPR016163">
    <property type="entry name" value="Ald_DH_C"/>
</dbReference>
<dbReference type="SUPFAM" id="SSF53720">
    <property type="entry name" value="ALDH-like"/>
    <property type="match status" value="1"/>
</dbReference>
<feature type="domain" description="Aldehyde dehydrogenase" evidence="4">
    <location>
        <begin position="25"/>
        <end position="446"/>
    </location>
</feature>
<dbReference type="InterPro" id="IPR015590">
    <property type="entry name" value="Aldehyde_DH_dom"/>
</dbReference>
<dbReference type="Proteomes" id="UP000559182">
    <property type="component" value="Unassembled WGS sequence"/>
</dbReference>
<evidence type="ECO:0000313" key="6">
    <source>
        <dbReference type="EMBL" id="MBB2894012.1"/>
    </source>
</evidence>
<dbReference type="Gene3D" id="3.40.605.10">
    <property type="entry name" value="Aldehyde Dehydrogenase, Chain A, domain 1"/>
    <property type="match status" value="1"/>
</dbReference>
<dbReference type="AlphaFoldDB" id="A0A839NHW8"/>
<sequence>MTDARMLESYAAGAWFRSEADGDPLLDATTGETVARISSRGLDLAAMVRHAKQVGGPAVRALTFHERAILMKEVALHLSKPEIKDELYDVSYRTGATKRDSWVDIDGGIGTVFSYSSKARRELPNGTVAPDGPLEPLSKGGSFVGQHVFTSRPGVAVEINAFNFPVWGMLEKLAPAFISGLPSIVKPASQTAYLTELTVRRIIESGILPEGTLQLLSGSAGTLLDELTVQDSVAFTGSAHTAGILRRHESVLHGGVSLGVEADSLNCSVLGTDVTSDDPEFDLFVKGVVAEMTVKAGQKCTAIRRVIVPEPMVDPVIEAISARLDTTTVGDPRDEATRMGPLASLAQRDEVRKAIEALRSAADVVYGDPNAPVGDERGAFMQPVLLRAHADATQVHDVEPFGPVASVIGYGSAADAVQLAARGKGSLVGSVVTHDRDFAREVVQGLAPWHGRILVLDRDDAKESTGHGSPLPVLVHGGPGRAGGGEELGGARGILHHMQRTAIQGSPDMLTAITGRWTTGAERDASDIHPFRKSLAQLQIGDTIETESRTVTLEDINDFAAKTGDTFYAHTDPEAAAANPIFGGIVAHGYLIVSLAAGLFVDPDPGPVLANFGVDNLRFLTPVKAGDSISVQLTAKQITPRQSADYGEVRWDCLVTNQDGEPVATYDVLTLVAKTTTSRNAATSCSFMGASIAAWSSSPGRSTLVDGENRG</sequence>
<feature type="domain" description="MaoC-like" evidence="5">
    <location>
        <begin position="539"/>
        <end position="641"/>
    </location>
</feature>
<gene>
    <name evidence="6" type="ORF">FHU39_004048</name>
</gene>
<evidence type="ECO:0000259" key="5">
    <source>
        <dbReference type="Pfam" id="PF01575"/>
    </source>
</evidence>
<dbReference type="Pfam" id="PF01575">
    <property type="entry name" value="MaoC_dehydratas"/>
    <property type="match status" value="1"/>
</dbReference>
<dbReference type="CDD" id="cd07128">
    <property type="entry name" value="ALDH_MaoC-N"/>
    <property type="match status" value="1"/>
</dbReference>
<dbReference type="SUPFAM" id="SSF54637">
    <property type="entry name" value="Thioesterase/thiol ester dehydrase-isomerase"/>
    <property type="match status" value="1"/>
</dbReference>
<dbReference type="InterPro" id="IPR016162">
    <property type="entry name" value="Ald_DH_N"/>
</dbReference>
<keyword evidence="6" id="KW-0378">Hydrolase</keyword>
<dbReference type="PANTHER" id="PTHR43111:SF1">
    <property type="entry name" value="ALDEHYDE DEHYDROGENASE B-RELATED"/>
    <property type="match status" value="1"/>
</dbReference>
<comment type="caution">
    <text evidence="6">The sequence shown here is derived from an EMBL/GenBank/DDBJ whole genome shotgun (WGS) entry which is preliminary data.</text>
</comment>
<dbReference type="Pfam" id="PF00171">
    <property type="entry name" value="Aldedh"/>
    <property type="match status" value="1"/>
</dbReference>
<name>A0A839NHW8_9MICO</name>
<dbReference type="GO" id="GO:0016787">
    <property type="term" value="F:hydrolase activity"/>
    <property type="evidence" value="ECO:0007669"/>
    <property type="project" value="UniProtKB-KW"/>
</dbReference>
<reference evidence="6 7" key="1">
    <citation type="submission" date="2020-08" db="EMBL/GenBank/DDBJ databases">
        <title>Sequencing the genomes of 1000 actinobacteria strains.</title>
        <authorList>
            <person name="Klenk H.-P."/>
        </authorList>
    </citation>
    <scope>NUCLEOTIDE SEQUENCE [LARGE SCALE GENOMIC DNA]</scope>
    <source>
        <strain evidence="6 7">DSM 105369</strain>
    </source>
</reference>
<accession>A0A839NHW8</accession>
<evidence type="ECO:0000259" key="4">
    <source>
        <dbReference type="Pfam" id="PF00171"/>
    </source>
</evidence>
<dbReference type="InterPro" id="IPR002539">
    <property type="entry name" value="MaoC-like_dom"/>
</dbReference>
<dbReference type="InterPro" id="IPR011966">
    <property type="entry name" value="PaaN-DH"/>
</dbReference>
<dbReference type="InterPro" id="IPR029069">
    <property type="entry name" value="HotDog_dom_sf"/>
</dbReference>
<evidence type="ECO:0000256" key="2">
    <source>
        <dbReference type="ARBA" id="ARBA00009986"/>
    </source>
</evidence>
<dbReference type="NCBIfam" id="TIGR02278">
    <property type="entry name" value="PaaN-DH"/>
    <property type="match status" value="1"/>
</dbReference>
<proteinExistence type="inferred from homology"/>
<keyword evidence="7" id="KW-1185">Reference proteome</keyword>
<comment type="similarity">
    <text evidence="1">Belongs to the enoyl-CoA hydratase/isomerase family.</text>
</comment>
<organism evidence="6 7">
    <name type="scientific">Flexivirga oryzae</name>
    <dbReference type="NCBI Taxonomy" id="1794944"/>
    <lineage>
        <taxon>Bacteria</taxon>
        <taxon>Bacillati</taxon>
        <taxon>Actinomycetota</taxon>
        <taxon>Actinomycetes</taxon>
        <taxon>Micrococcales</taxon>
        <taxon>Dermacoccaceae</taxon>
        <taxon>Flexivirga</taxon>
    </lineage>
</organism>
<evidence type="ECO:0000256" key="1">
    <source>
        <dbReference type="ARBA" id="ARBA00005254"/>
    </source>
</evidence>
<dbReference type="Gene3D" id="3.10.129.10">
    <property type="entry name" value="Hotdog Thioesterase"/>
    <property type="match status" value="1"/>
</dbReference>